<name>A0A1M6FKT3_9BACT</name>
<gene>
    <name evidence="4" type="ORF">SAMN02745216_00848</name>
</gene>
<dbReference type="RefSeq" id="WP_073473227.1">
    <property type="nucleotide sequence ID" value="NZ_FQZU01000003.1"/>
</dbReference>
<evidence type="ECO:0000313" key="5">
    <source>
        <dbReference type="Proteomes" id="UP000183994"/>
    </source>
</evidence>
<dbReference type="InterPro" id="IPR046342">
    <property type="entry name" value="CBS_dom_sf"/>
</dbReference>
<feature type="domain" description="CBS" evidence="3">
    <location>
        <begin position="81"/>
        <end position="137"/>
    </location>
</feature>
<dbReference type="PROSITE" id="PS51371">
    <property type="entry name" value="CBS"/>
    <property type="match status" value="2"/>
</dbReference>
<dbReference type="STRING" id="1121393.SAMN02745216_00848"/>
<evidence type="ECO:0000259" key="3">
    <source>
        <dbReference type="PROSITE" id="PS51371"/>
    </source>
</evidence>
<dbReference type="Proteomes" id="UP000183994">
    <property type="component" value="Unassembled WGS sequence"/>
</dbReference>
<keyword evidence="5" id="KW-1185">Reference proteome</keyword>
<sequence length="213" mass="23299">MLVKDVMTANVVTITSDTSLADAKRIMEAHKFQRLPVVDKGKLKGVVTEKRLEKVSPSEATSLTVWEVGYLLEKTPVSKIMAKNVVTVTPEMTVEEGLALAQTNKVGALVVVEAGKVIGIVTTNDFFYKIANKVLGIGEPGTRIFILRGGEGPELEKILGHINKHEMKIVTIHVLSPPDQEKHDVVIHVTSKDVKALLKDLRADGFKVATRSR</sequence>
<dbReference type="CDD" id="cd04584">
    <property type="entry name" value="CBS_pair_AcuB_like"/>
    <property type="match status" value="1"/>
</dbReference>
<feature type="domain" description="CBS" evidence="3">
    <location>
        <begin position="7"/>
        <end position="62"/>
    </location>
</feature>
<reference evidence="5" key="1">
    <citation type="submission" date="2016-11" db="EMBL/GenBank/DDBJ databases">
        <authorList>
            <person name="Varghese N."/>
            <person name="Submissions S."/>
        </authorList>
    </citation>
    <scope>NUCLEOTIDE SEQUENCE [LARGE SCALE GENOMIC DNA]</scope>
    <source>
        <strain evidence="5">DSM 16219</strain>
    </source>
</reference>
<keyword evidence="1 2" id="KW-0129">CBS domain</keyword>
<evidence type="ECO:0000256" key="2">
    <source>
        <dbReference type="PROSITE-ProRule" id="PRU00703"/>
    </source>
</evidence>
<dbReference type="SMART" id="SM00116">
    <property type="entry name" value="CBS"/>
    <property type="match status" value="2"/>
</dbReference>
<dbReference type="PANTHER" id="PTHR43080:SF2">
    <property type="entry name" value="CBS DOMAIN-CONTAINING PROTEIN"/>
    <property type="match status" value="1"/>
</dbReference>
<evidence type="ECO:0000256" key="1">
    <source>
        <dbReference type="ARBA" id="ARBA00023122"/>
    </source>
</evidence>
<dbReference type="PANTHER" id="PTHR43080">
    <property type="entry name" value="CBS DOMAIN-CONTAINING PROTEIN CBSX3, MITOCHONDRIAL"/>
    <property type="match status" value="1"/>
</dbReference>
<organism evidence="4 5">
    <name type="scientific">Desulfatibacillum alkenivorans DSM 16219</name>
    <dbReference type="NCBI Taxonomy" id="1121393"/>
    <lineage>
        <taxon>Bacteria</taxon>
        <taxon>Pseudomonadati</taxon>
        <taxon>Thermodesulfobacteriota</taxon>
        <taxon>Desulfobacteria</taxon>
        <taxon>Desulfobacterales</taxon>
        <taxon>Desulfatibacillaceae</taxon>
        <taxon>Desulfatibacillum</taxon>
    </lineage>
</organism>
<dbReference type="Pfam" id="PF00571">
    <property type="entry name" value="CBS"/>
    <property type="match status" value="2"/>
</dbReference>
<dbReference type="InterPro" id="IPR000644">
    <property type="entry name" value="CBS_dom"/>
</dbReference>
<accession>A0A1M6FKT3</accession>
<dbReference type="EMBL" id="FQZU01000003">
    <property type="protein sequence ID" value="SHI98249.1"/>
    <property type="molecule type" value="Genomic_DNA"/>
</dbReference>
<dbReference type="AlphaFoldDB" id="A0A1M6FKT3"/>
<evidence type="ECO:0000313" key="4">
    <source>
        <dbReference type="EMBL" id="SHI98249.1"/>
    </source>
</evidence>
<dbReference type="Gene3D" id="3.10.580.10">
    <property type="entry name" value="CBS-domain"/>
    <property type="match status" value="1"/>
</dbReference>
<dbReference type="InterPro" id="IPR051257">
    <property type="entry name" value="Diverse_CBS-Domain"/>
</dbReference>
<proteinExistence type="predicted"/>
<protein>
    <submittedName>
        <fullName evidence="4">Acetoin utilization protein AcuB</fullName>
    </submittedName>
</protein>
<dbReference type="OrthoDB" id="9802114at2"/>
<dbReference type="SUPFAM" id="SSF54631">
    <property type="entry name" value="CBS-domain pair"/>
    <property type="match status" value="1"/>
</dbReference>